<sequence length="70" mass="7780">LYSEVKKPRIFVADNRRQSATVGDSKELAICRKLNSEVKNPGIFVADSLDSIGDTSELGLRNKNRVLKSM</sequence>
<reference evidence="2" key="1">
    <citation type="submission" date="2022-11" db="UniProtKB">
        <authorList>
            <consortium name="WormBaseParasite"/>
        </authorList>
    </citation>
    <scope>IDENTIFICATION</scope>
</reference>
<evidence type="ECO:0000313" key="2">
    <source>
        <dbReference type="WBParaSite" id="nRc.2.0.1.t36807-RA"/>
    </source>
</evidence>
<proteinExistence type="predicted"/>
<accession>A0A915KDL9</accession>
<evidence type="ECO:0000313" key="1">
    <source>
        <dbReference type="Proteomes" id="UP000887565"/>
    </source>
</evidence>
<dbReference type="AlphaFoldDB" id="A0A915KDL9"/>
<dbReference type="Proteomes" id="UP000887565">
    <property type="component" value="Unplaced"/>
</dbReference>
<protein>
    <submittedName>
        <fullName evidence="2">Uncharacterized protein</fullName>
    </submittedName>
</protein>
<organism evidence="1 2">
    <name type="scientific">Romanomermis culicivorax</name>
    <name type="common">Nematode worm</name>
    <dbReference type="NCBI Taxonomy" id="13658"/>
    <lineage>
        <taxon>Eukaryota</taxon>
        <taxon>Metazoa</taxon>
        <taxon>Ecdysozoa</taxon>
        <taxon>Nematoda</taxon>
        <taxon>Enoplea</taxon>
        <taxon>Dorylaimia</taxon>
        <taxon>Mermithida</taxon>
        <taxon>Mermithoidea</taxon>
        <taxon>Mermithidae</taxon>
        <taxon>Romanomermis</taxon>
    </lineage>
</organism>
<keyword evidence="1" id="KW-1185">Reference proteome</keyword>
<name>A0A915KDL9_ROMCU</name>
<dbReference type="WBParaSite" id="nRc.2.0.1.t36807-RA">
    <property type="protein sequence ID" value="nRc.2.0.1.t36807-RA"/>
    <property type="gene ID" value="nRc.2.0.1.g36807"/>
</dbReference>